<protein>
    <submittedName>
        <fullName evidence="1">Uncharacterized protein</fullName>
    </submittedName>
</protein>
<keyword evidence="2" id="KW-1185">Reference proteome</keyword>
<dbReference type="RefSeq" id="WP_182351615.1">
    <property type="nucleotide sequence ID" value="NZ_JAJSPM010000004.1"/>
</dbReference>
<comment type="caution">
    <text evidence="1">The sequence shown here is derived from an EMBL/GenBank/DDBJ whole genome shotgun (WGS) entry which is preliminary data.</text>
</comment>
<gene>
    <name evidence="1" type="ORF">LXO92_04955</name>
</gene>
<name>A0ABS8X387_9GAMM</name>
<dbReference type="Proteomes" id="UP001320170">
    <property type="component" value="Unassembled WGS sequence"/>
</dbReference>
<sequence length="125" mass="14558">MIRIKLVGNNVQFISSDSRDNPKEKKFEGNYLEKAFIQKKWLSEIDYSVRRSFVDTYSVPASMFDSVADITKIFKEHDIDTTTNRKEIPFFKGPEVSYELTLTTAEEINNKISELRNNDKLNRIG</sequence>
<proteinExistence type="predicted"/>
<reference evidence="1 2" key="1">
    <citation type="journal article" date="2024" name="Pathogens">
        <title>Characterization of a Novel Species of Legionella Isolated from a Healthcare Facility: Legionella resiliens sp. nov.</title>
        <authorList>
            <person name="Cristino S."/>
            <person name="Pascale M.R."/>
            <person name="Marino F."/>
            <person name="Derelitto C."/>
            <person name="Salaris S."/>
            <person name="Orsini M."/>
            <person name="Squarzoni S."/>
            <person name="Grottola A."/>
            <person name="Girolamini L."/>
        </authorList>
    </citation>
    <scope>NUCLEOTIDE SEQUENCE [LARGE SCALE GENOMIC DNA]</scope>
    <source>
        <strain evidence="1 2">8cVS16</strain>
    </source>
</reference>
<accession>A0ABS8X387</accession>
<evidence type="ECO:0000313" key="2">
    <source>
        <dbReference type="Proteomes" id="UP001320170"/>
    </source>
</evidence>
<evidence type="ECO:0000313" key="1">
    <source>
        <dbReference type="EMBL" id="MCE3531725.1"/>
    </source>
</evidence>
<dbReference type="EMBL" id="JAJTND010000003">
    <property type="protein sequence ID" value="MCE3531725.1"/>
    <property type="molecule type" value="Genomic_DNA"/>
</dbReference>
<organism evidence="1 2">
    <name type="scientific">Legionella resiliens</name>
    <dbReference type="NCBI Taxonomy" id="2905958"/>
    <lineage>
        <taxon>Bacteria</taxon>
        <taxon>Pseudomonadati</taxon>
        <taxon>Pseudomonadota</taxon>
        <taxon>Gammaproteobacteria</taxon>
        <taxon>Legionellales</taxon>
        <taxon>Legionellaceae</taxon>
        <taxon>Legionella</taxon>
    </lineage>
</organism>